<proteinExistence type="inferred from homology"/>
<dbReference type="CDD" id="cd03260">
    <property type="entry name" value="ABC_PstB_phosphate_transporter"/>
    <property type="match status" value="1"/>
</dbReference>
<dbReference type="GO" id="GO:0016887">
    <property type="term" value="F:ATP hydrolysis activity"/>
    <property type="evidence" value="ECO:0007669"/>
    <property type="project" value="InterPro"/>
</dbReference>
<evidence type="ECO:0000256" key="7">
    <source>
        <dbReference type="ARBA" id="ARBA00022840"/>
    </source>
</evidence>
<evidence type="ECO:0000313" key="11">
    <source>
        <dbReference type="EMBL" id="MCW6512144.1"/>
    </source>
</evidence>
<dbReference type="InterPro" id="IPR017871">
    <property type="entry name" value="ABC_transporter-like_CS"/>
</dbReference>
<dbReference type="GO" id="GO:0005315">
    <property type="term" value="F:phosphate transmembrane transporter activity"/>
    <property type="evidence" value="ECO:0007669"/>
    <property type="project" value="InterPro"/>
</dbReference>
<evidence type="ECO:0000256" key="5">
    <source>
        <dbReference type="ARBA" id="ARBA00022592"/>
    </source>
</evidence>
<keyword evidence="5" id="KW-0592">Phosphate transport</keyword>
<evidence type="ECO:0000256" key="4">
    <source>
        <dbReference type="ARBA" id="ARBA00022519"/>
    </source>
</evidence>
<evidence type="ECO:0000256" key="9">
    <source>
        <dbReference type="ARBA" id="ARBA00023136"/>
    </source>
</evidence>
<dbReference type="Pfam" id="PF00005">
    <property type="entry name" value="ABC_tran"/>
    <property type="match status" value="1"/>
</dbReference>
<comment type="similarity">
    <text evidence="1">Belongs to the ABC transporter superfamily.</text>
</comment>
<dbReference type="EMBL" id="JAMOIM010000041">
    <property type="protein sequence ID" value="MCW6512144.1"/>
    <property type="molecule type" value="Genomic_DNA"/>
</dbReference>
<dbReference type="InterPro" id="IPR005670">
    <property type="entry name" value="PstB-like"/>
</dbReference>
<dbReference type="RefSeq" id="WP_282588532.1">
    <property type="nucleotide sequence ID" value="NZ_JAMOIM010000041.1"/>
</dbReference>
<sequence>MARLGCIESGIKISIQNLDFFYGTTQALRHITLDIEDRSVTALVGPSGCGKSTLLRCLNRLYDLYPGQHATGEILMDGKNILDPGTNLEQLRADVSMVFQASTVLPMSIFDNVALPIGVLFQAPRSDRERMVETALRDAAIWDEVKDILTTPAASLSGGQQQRLCIARAIGTGPAILLFDEPCSALDPISTAHIEALIGELAKRFCVVIVTHNMQQAARVADVTAFMYLGDLVEVGKTEQIFSNPKDPRTRDYVTGRFG</sequence>
<evidence type="ECO:0000256" key="1">
    <source>
        <dbReference type="ARBA" id="ARBA00005417"/>
    </source>
</evidence>
<organism evidence="11 12">
    <name type="scientific">Lichenifustis flavocetrariae</name>
    <dbReference type="NCBI Taxonomy" id="2949735"/>
    <lineage>
        <taxon>Bacteria</taxon>
        <taxon>Pseudomonadati</taxon>
        <taxon>Pseudomonadota</taxon>
        <taxon>Alphaproteobacteria</taxon>
        <taxon>Hyphomicrobiales</taxon>
        <taxon>Lichenihabitantaceae</taxon>
        <taxon>Lichenifustis</taxon>
    </lineage>
</organism>
<dbReference type="GO" id="GO:0005524">
    <property type="term" value="F:ATP binding"/>
    <property type="evidence" value="ECO:0007669"/>
    <property type="project" value="UniProtKB-KW"/>
</dbReference>
<dbReference type="InterPro" id="IPR003439">
    <property type="entry name" value="ABC_transporter-like_ATP-bd"/>
</dbReference>
<keyword evidence="12" id="KW-1185">Reference proteome</keyword>
<name>A0AA41Z1S6_9HYPH</name>
<keyword evidence="8" id="KW-1278">Translocase</keyword>
<gene>
    <name evidence="11" type="ORF">M8523_29875</name>
</gene>
<evidence type="ECO:0000256" key="3">
    <source>
        <dbReference type="ARBA" id="ARBA00022475"/>
    </source>
</evidence>
<evidence type="ECO:0000256" key="6">
    <source>
        <dbReference type="ARBA" id="ARBA00022741"/>
    </source>
</evidence>
<dbReference type="PROSITE" id="PS50893">
    <property type="entry name" value="ABC_TRANSPORTER_2"/>
    <property type="match status" value="1"/>
</dbReference>
<keyword evidence="2" id="KW-0813">Transport</keyword>
<dbReference type="PROSITE" id="PS00211">
    <property type="entry name" value="ABC_TRANSPORTER_1"/>
    <property type="match status" value="1"/>
</dbReference>
<protein>
    <submittedName>
        <fullName evidence="11">ATP-binding cassette domain-containing protein</fullName>
    </submittedName>
</protein>
<keyword evidence="4" id="KW-0997">Cell inner membrane</keyword>
<dbReference type="GO" id="GO:0016020">
    <property type="term" value="C:membrane"/>
    <property type="evidence" value="ECO:0007669"/>
    <property type="project" value="InterPro"/>
</dbReference>
<keyword evidence="6" id="KW-0547">Nucleotide-binding</keyword>
<dbReference type="AlphaFoldDB" id="A0AA41Z1S6"/>
<evidence type="ECO:0000256" key="8">
    <source>
        <dbReference type="ARBA" id="ARBA00022967"/>
    </source>
</evidence>
<keyword evidence="7 11" id="KW-0067">ATP-binding</keyword>
<dbReference type="PANTHER" id="PTHR43423">
    <property type="entry name" value="ABC TRANSPORTER I FAMILY MEMBER 17"/>
    <property type="match status" value="1"/>
</dbReference>
<dbReference type="Gene3D" id="3.40.50.300">
    <property type="entry name" value="P-loop containing nucleotide triphosphate hydrolases"/>
    <property type="match status" value="1"/>
</dbReference>
<dbReference type="Proteomes" id="UP001165667">
    <property type="component" value="Unassembled WGS sequence"/>
</dbReference>
<accession>A0AA41Z1S6</accession>
<keyword evidence="3" id="KW-1003">Cell membrane</keyword>
<reference evidence="11" key="1">
    <citation type="submission" date="2022-05" db="EMBL/GenBank/DDBJ databases">
        <authorList>
            <person name="Pankratov T."/>
        </authorList>
    </citation>
    <scope>NUCLEOTIDE SEQUENCE</scope>
    <source>
        <strain evidence="11">BP6-180914</strain>
    </source>
</reference>
<feature type="domain" description="ABC transporter" evidence="10">
    <location>
        <begin position="13"/>
        <end position="254"/>
    </location>
</feature>
<dbReference type="InterPro" id="IPR003593">
    <property type="entry name" value="AAA+_ATPase"/>
</dbReference>
<evidence type="ECO:0000256" key="2">
    <source>
        <dbReference type="ARBA" id="ARBA00022448"/>
    </source>
</evidence>
<dbReference type="InterPro" id="IPR027417">
    <property type="entry name" value="P-loop_NTPase"/>
</dbReference>
<evidence type="ECO:0000259" key="10">
    <source>
        <dbReference type="PROSITE" id="PS50893"/>
    </source>
</evidence>
<evidence type="ECO:0000313" key="12">
    <source>
        <dbReference type="Proteomes" id="UP001165667"/>
    </source>
</evidence>
<keyword evidence="9" id="KW-0472">Membrane</keyword>
<dbReference type="PANTHER" id="PTHR43423:SF3">
    <property type="entry name" value="PHOSPHATE IMPORT ATP-BINDING PROTEIN PSTB"/>
    <property type="match status" value="1"/>
</dbReference>
<dbReference type="SMART" id="SM00382">
    <property type="entry name" value="AAA"/>
    <property type="match status" value="1"/>
</dbReference>
<dbReference type="GO" id="GO:0035435">
    <property type="term" value="P:phosphate ion transmembrane transport"/>
    <property type="evidence" value="ECO:0007669"/>
    <property type="project" value="InterPro"/>
</dbReference>
<dbReference type="SUPFAM" id="SSF52540">
    <property type="entry name" value="P-loop containing nucleoside triphosphate hydrolases"/>
    <property type="match status" value="1"/>
</dbReference>
<comment type="caution">
    <text evidence="11">The sequence shown here is derived from an EMBL/GenBank/DDBJ whole genome shotgun (WGS) entry which is preliminary data.</text>
</comment>